<proteinExistence type="predicted"/>
<reference evidence="3" key="1">
    <citation type="journal article" date="2015" name="Genome">
        <title>Whole Genome Sequence of the Non-Microcystin-Producing Microcystis aeruginosa Strain NIES-44.</title>
        <authorList>
            <person name="Okano K."/>
            <person name="Miyata N."/>
            <person name="Ozaki Y."/>
        </authorList>
    </citation>
    <scope>NUCLEOTIDE SEQUENCE [LARGE SCALE GENOMIC DNA]</scope>
    <source>
        <strain evidence="3">NIES-44</strain>
    </source>
</reference>
<accession>A0A0A1W0F6</accession>
<protein>
    <submittedName>
        <fullName evidence="2">Uncharacterized protein</fullName>
    </submittedName>
</protein>
<sequence length="57" mass="6473">MTFSLKIGKIPHPTPYTLHPTPHTPHPTPHTHEKLFAANPNYCPPNSYRCSFRAANH</sequence>
<dbReference type="EMBL" id="BBPA01000070">
    <property type="protein sequence ID" value="GAL95425.1"/>
    <property type="molecule type" value="Genomic_DNA"/>
</dbReference>
<feature type="region of interest" description="Disordered" evidence="1">
    <location>
        <begin position="1"/>
        <end position="33"/>
    </location>
</feature>
<name>A0A0A1W0F6_MICAE</name>
<evidence type="ECO:0000313" key="2">
    <source>
        <dbReference type="EMBL" id="GAL95425.1"/>
    </source>
</evidence>
<dbReference type="Proteomes" id="UP000030321">
    <property type="component" value="Unassembled WGS sequence"/>
</dbReference>
<gene>
    <name evidence="2" type="ORF">N44_04280</name>
</gene>
<evidence type="ECO:0000256" key="1">
    <source>
        <dbReference type="SAM" id="MobiDB-lite"/>
    </source>
</evidence>
<dbReference type="AlphaFoldDB" id="A0A0A1W0F6"/>
<comment type="caution">
    <text evidence="2">The sequence shown here is derived from an EMBL/GenBank/DDBJ whole genome shotgun (WGS) entry which is preliminary data.</text>
</comment>
<evidence type="ECO:0000313" key="3">
    <source>
        <dbReference type="Proteomes" id="UP000030321"/>
    </source>
</evidence>
<organism evidence="2 3">
    <name type="scientific">Microcystis aeruginosa NIES-44</name>
    <dbReference type="NCBI Taxonomy" id="449439"/>
    <lineage>
        <taxon>Bacteria</taxon>
        <taxon>Bacillati</taxon>
        <taxon>Cyanobacteriota</taxon>
        <taxon>Cyanophyceae</taxon>
        <taxon>Oscillatoriophycideae</taxon>
        <taxon>Chroococcales</taxon>
        <taxon>Microcystaceae</taxon>
        <taxon>Microcystis</taxon>
    </lineage>
</organism>